<evidence type="ECO:0000256" key="9">
    <source>
        <dbReference type="ARBA" id="ARBA00022982"/>
    </source>
</evidence>
<organism evidence="19 20">
    <name type="scientific">Candida viswanathii</name>
    <dbReference type="NCBI Taxonomy" id="5486"/>
    <lineage>
        <taxon>Eukaryota</taxon>
        <taxon>Fungi</taxon>
        <taxon>Dikarya</taxon>
        <taxon>Ascomycota</taxon>
        <taxon>Saccharomycotina</taxon>
        <taxon>Pichiomycetes</taxon>
        <taxon>Debaryomycetaceae</taxon>
        <taxon>Candida/Lodderomyces clade</taxon>
        <taxon>Candida</taxon>
    </lineage>
</organism>
<evidence type="ECO:0000256" key="6">
    <source>
        <dbReference type="ARBA" id="ARBA00022630"/>
    </source>
</evidence>
<dbReference type="CDD" id="cd06186">
    <property type="entry name" value="NOX_Duox_like_FAD_NADP"/>
    <property type="match status" value="1"/>
</dbReference>
<dbReference type="InterPro" id="IPR017927">
    <property type="entry name" value="FAD-bd_FR_type"/>
</dbReference>
<evidence type="ECO:0000256" key="2">
    <source>
        <dbReference type="ARBA" id="ARBA00006278"/>
    </source>
</evidence>
<feature type="transmembrane region" description="Helical" evidence="16">
    <location>
        <begin position="170"/>
        <end position="190"/>
    </location>
</feature>
<keyword evidence="4" id="KW-0813">Transport</keyword>
<dbReference type="Pfam" id="PF08022">
    <property type="entry name" value="FAD_binding_8"/>
    <property type="match status" value="1"/>
</dbReference>
<feature type="transmembrane region" description="Helical" evidence="16">
    <location>
        <begin position="351"/>
        <end position="370"/>
    </location>
</feature>
<dbReference type="EC" id="1.16.1.9" evidence="3"/>
<evidence type="ECO:0000256" key="3">
    <source>
        <dbReference type="ARBA" id="ARBA00012668"/>
    </source>
</evidence>
<keyword evidence="9" id="KW-0249">Electron transport</keyword>
<keyword evidence="10 16" id="KW-1133">Transmembrane helix</keyword>
<dbReference type="SUPFAM" id="SSF63380">
    <property type="entry name" value="Riboflavin synthase domain-like"/>
    <property type="match status" value="1"/>
</dbReference>
<feature type="domain" description="FAD-binding FR-type" evidence="18">
    <location>
        <begin position="411"/>
        <end position="530"/>
    </location>
</feature>
<keyword evidence="11" id="KW-0560">Oxidoreductase</keyword>
<dbReference type="InterPro" id="IPR013121">
    <property type="entry name" value="Fe_red_NAD-bd_6"/>
</dbReference>
<dbReference type="PROSITE" id="PS51384">
    <property type="entry name" value="FAD_FR"/>
    <property type="match status" value="1"/>
</dbReference>
<dbReference type="PANTHER" id="PTHR32361">
    <property type="entry name" value="FERRIC/CUPRIC REDUCTASE TRANSMEMBRANE COMPONENT"/>
    <property type="match status" value="1"/>
</dbReference>
<evidence type="ECO:0000313" key="20">
    <source>
        <dbReference type="Proteomes" id="UP000253472"/>
    </source>
</evidence>
<evidence type="ECO:0000256" key="15">
    <source>
        <dbReference type="ARBA" id="ARBA00048483"/>
    </source>
</evidence>
<dbReference type="PANTHER" id="PTHR32361:SF9">
    <property type="entry name" value="FERRIC REDUCTASE TRANSMEMBRANE COMPONENT 3-RELATED"/>
    <property type="match status" value="1"/>
</dbReference>
<evidence type="ECO:0000256" key="7">
    <source>
        <dbReference type="ARBA" id="ARBA00022692"/>
    </source>
</evidence>
<accession>A0A367YMT5</accession>
<proteinExistence type="inferred from homology"/>
<evidence type="ECO:0000256" key="14">
    <source>
        <dbReference type="ARBA" id="ARBA00023180"/>
    </source>
</evidence>
<dbReference type="AlphaFoldDB" id="A0A367YMT5"/>
<dbReference type="STRING" id="5486.A0A367YMT5"/>
<comment type="subcellular location">
    <subcellularLocation>
        <location evidence="1">Cell membrane</location>
        <topology evidence="1">Multi-pass membrane protein</topology>
    </subcellularLocation>
</comment>
<keyword evidence="6" id="KW-0285">Flavoprotein</keyword>
<evidence type="ECO:0000256" key="11">
    <source>
        <dbReference type="ARBA" id="ARBA00023002"/>
    </source>
</evidence>
<evidence type="ECO:0000256" key="12">
    <source>
        <dbReference type="ARBA" id="ARBA00023065"/>
    </source>
</evidence>
<keyword evidence="14" id="KW-0325">Glycoprotein</keyword>
<feature type="transmembrane region" description="Helical" evidence="16">
    <location>
        <begin position="237"/>
        <end position="259"/>
    </location>
</feature>
<feature type="transmembrane region" description="Helical" evidence="16">
    <location>
        <begin position="271"/>
        <end position="293"/>
    </location>
</feature>
<dbReference type="SFLD" id="SFLDS00052">
    <property type="entry name" value="Ferric_Reductase_Domain"/>
    <property type="match status" value="1"/>
</dbReference>
<dbReference type="EMBL" id="QLNQ01000001">
    <property type="protein sequence ID" value="RCK67186.1"/>
    <property type="molecule type" value="Genomic_DNA"/>
</dbReference>
<keyword evidence="7 16" id="KW-0812">Transmembrane</keyword>
<dbReference type="InterPro" id="IPR017938">
    <property type="entry name" value="Riboflavin_synthase-like_b-brl"/>
</dbReference>
<dbReference type="Pfam" id="PF01794">
    <property type="entry name" value="Ferric_reduct"/>
    <property type="match status" value="1"/>
</dbReference>
<dbReference type="InterPro" id="IPR013112">
    <property type="entry name" value="FAD-bd_8"/>
</dbReference>
<dbReference type="SFLD" id="SFLDG01168">
    <property type="entry name" value="Ferric_reductase_subgroup_(FRE"/>
    <property type="match status" value="1"/>
</dbReference>
<comment type="caution">
    <text evidence="19">The sequence shown here is derived from an EMBL/GenBank/DDBJ whole genome shotgun (WGS) entry which is preliminary data.</text>
</comment>
<feature type="chain" id="PRO_5016711188" description="ferric-chelate reductase (NADPH)" evidence="17">
    <location>
        <begin position="17"/>
        <end position="725"/>
    </location>
</feature>
<dbReference type="GO" id="GO:0005886">
    <property type="term" value="C:plasma membrane"/>
    <property type="evidence" value="ECO:0007669"/>
    <property type="project" value="UniProtKB-SubCell"/>
</dbReference>
<evidence type="ECO:0000256" key="4">
    <source>
        <dbReference type="ARBA" id="ARBA00022448"/>
    </source>
</evidence>
<evidence type="ECO:0000256" key="16">
    <source>
        <dbReference type="SAM" id="Phobius"/>
    </source>
</evidence>
<evidence type="ECO:0000256" key="10">
    <source>
        <dbReference type="ARBA" id="ARBA00022989"/>
    </source>
</evidence>
<dbReference type="GO" id="GO:0006879">
    <property type="term" value="P:intracellular iron ion homeostasis"/>
    <property type="evidence" value="ECO:0007669"/>
    <property type="project" value="TreeGrafter"/>
</dbReference>
<dbReference type="OrthoDB" id="4494341at2759"/>
<dbReference type="InterPro" id="IPR013130">
    <property type="entry name" value="Fe3_Rdtase_TM_dom"/>
</dbReference>
<keyword evidence="8" id="KW-0274">FAD</keyword>
<sequence length="725" mass="81811">MKLFLLLALAIVGANASNVPEIKNLEFIHYSNMKPSYACNLQVNNAATYCAGTSAFNTNYTCLCSSPGWVESVMGCLSYDNKNTTTYLDGLIRYCKIQGGVELTIPQLQDAYTSYVDNAVNTSTVDGYNKTEVIDYPVLLSQYETQLYRDAYDKYLGNYDDSLYYGAGIYGYWLLMFVVGSIVSWSRYLFPGLFTSNGFINGIRRNITLPALVGRAKTNARSLSFIEFLVPSRIESLVLAGFLALMIVLLSVNTGYIPGDPVLFSSGAARLRYVVDRCGIIATMMMPLVFLFAGRNNFLHGITRWQYSRFVTFHRWTSRVMYCLIIIHASGYTKELGNFYSSALQEGYLKAGIVAAVSGGVMLMQGFLYLRRRWYEVFLIGHIVLAIMWVAGAWIHVQHLGYVYFLYPVLAVWFFDRFVRVIRLLMFGFPLADVTLISDETVKVSIPTSNYWTSIPGGHAFIHFLRPSSFWQSHPFTFTDSVVEDRHIVCFCKVKGGLTSSLYKYLSDRPGRCARIRVGVEGPYGEPTGARFADTAVFIAGGNGIPGIYNEMTKLGKRSYDHSHQVVKLIWVIREYKSLVWFYDELKALKDSNIETTVYITKPDSAANFDDYHEKSSEKYDSSMKEKYTHYIQTEVSDFGPGSSDSDSVALSAVKRDLSNVHFREGRPDIQEIVAIEVDECQKSVAFVACGHPIMVDDIRYAVARNVTNAGNKRVDYYEQLQVWA</sequence>
<dbReference type="SUPFAM" id="SSF52343">
    <property type="entry name" value="Ferredoxin reductase-like, C-terminal NADP-linked domain"/>
    <property type="match status" value="1"/>
</dbReference>
<dbReference type="GO" id="GO:0015677">
    <property type="term" value="P:copper ion import"/>
    <property type="evidence" value="ECO:0007669"/>
    <property type="project" value="TreeGrafter"/>
</dbReference>
<dbReference type="Pfam" id="PF08030">
    <property type="entry name" value="NAD_binding_6"/>
    <property type="match status" value="1"/>
</dbReference>
<evidence type="ECO:0000256" key="1">
    <source>
        <dbReference type="ARBA" id="ARBA00004651"/>
    </source>
</evidence>
<name>A0A367YMT5_9ASCO</name>
<keyword evidence="5" id="KW-1003">Cell membrane</keyword>
<evidence type="ECO:0000313" key="19">
    <source>
        <dbReference type="EMBL" id="RCK67186.1"/>
    </source>
</evidence>
<evidence type="ECO:0000256" key="5">
    <source>
        <dbReference type="ARBA" id="ARBA00022475"/>
    </source>
</evidence>
<protein>
    <recommendedName>
        <fullName evidence="3">ferric-chelate reductase (NADPH)</fullName>
        <ecNumber evidence="3">1.16.1.9</ecNumber>
    </recommendedName>
</protein>
<feature type="transmembrane region" description="Helical" evidence="16">
    <location>
        <begin position="313"/>
        <end position="331"/>
    </location>
</feature>
<keyword evidence="12" id="KW-0406">Ion transport</keyword>
<evidence type="ECO:0000256" key="13">
    <source>
        <dbReference type="ARBA" id="ARBA00023136"/>
    </source>
</evidence>
<evidence type="ECO:0000259" key="18">
    <source>
        <dbReference type="PROSITE" id="PS51384"/>
    </source>
</evidence>
<feature type="transmembrane region" description="Helical" evidence="16">
    <location>
        <begin position="377"/>
        <end position="395"/>
    </location>
</feature>
<reference evidence="19 20" key="1">
    <citation type="submission" date="2018-06" db="EMBL/GenBank/DDBJ databases">
        <title>Whole genome sequencing of Candida tropicalis (genome annotated by CSBL at Korea University).</title>
        <authorList>
            <person name="Ahn J."/>
        </authorList>
    </citation>
    <scope>NUCLEOTIDE SEQUENCE [LARGE SCALE GENOMIC DNA]</scope>
    <source>
        <strain evidence="19 20">ATCC 20962</strain>
    </source>
</reference>
<evidence type="ECO:0000256" key="17">
    <source>
        <dbReference type="SAM" id="SignalP"/>
    </source>
</evidence>
<keyword evidence="17" id="KW-0732">Signal</keyword>
<dbReference type="GO" id="GO:0006826">
    <property type="term" value="P:iron ion transport"/>
    <property type="evidence" value="ECO:0007669"/>
    <property type="project" value="TreeGrafter"/>
</dbReference>
<evidence type="ECO:0000256" key="8">
    <source>
        <dbReference type="ARBA" id="ARBA00022827"/>
    </source>
</evidence>
<dbReference type="Gene3D" id="3.40.50.80">
    <property type="entry name" value="Nucleotide-binding domain of ferredoxin-NADP reductase (FNR) module"/>
    <property type="match status" value="1"/>
</dbReference>
<comment type="similarity">
    <text evidence="2">Belongs to the ferric reductase (FRE) family.</text>
</comment>
<keyword evidence="20" id="KW-1185">Reference proteome</keyword>
<dbReference type="Proteomes" id="UP000253472">
    <property type="component" value="Unassembled WGS sequence"/>
</dbReference>
<comment type="catalytic activity">
    <reaction evidence="15">
        <text>2 a Fe(II)-siderophore + NADP(+) + H(+) = 2 a Fe(III)-siderophore + NADPH</text>
        <dbReference type="Rhea" id="RHEA:28795"/>
        <dbReference type="Rhea" id="RHEA-COMP:11342"/>
        <dbReference type="Rhea" id="RHEA-COMP:11344"/>
        <dbReference type="ChEBI" id="CHEBI:15378"/>
        <dbReference type="ChEBI" id="CHEBI:29033"/>
        <dbReference type="ChEBI" id="CHEBI:29034"/>
        <dbReference type="ChEBI" id="CHEBI:57783"/>
        <dbReference type="ChEBI" id="CHEBI:58349"/>
        <dbReference type="EC" id="1.16.1.9"/>
    </reaction>
</comment>
<dbReference type="GO" id="GO:0052851">
    <property type="term" value="F:ferric-chelate reductase (NADPH) activity"/>
    <property type="evidence" value="ECO:0007669"/>
    <property type="project" value="UniProtKB-EC"/>
</dbReference>
<dbReference type="InterPro" id="IPR039261">
    <property type="entry name" value="FNR_nucleotide-bd"/>
</dbReference>
<gene>
    <name evidence="19" type="primary">CFL1_15</name>
    <name evidence="19" type="ORF">Cantr_03130</name>
</gene>
<keyword evidence="13 16" id="KW-0472">Membrane</keyword>
<dbReference type="InterPro" id="IPR051410">
    <property type="entry name" value="Ferric/Cupric_Reductase"/>
</dbReference>
<feature type="signal peptide" evidence="17">
    <location>
        <begin position="1"/>
        <end position="16"/>
    </location>
</feature>